<dbReference type="Gene3D" id="3.40.50.2000">
    <property type="entry name" value="Glycogen Phosphorylase B"/>
    <property type="match status" value="1"/>
</dbReference>
<evidence type="ECO:0000256" key="3">
    <source>
        <dbReference type="ARBA" id="ARBA00012614"/>
    </source>
</evidence>
<dbReference type="Pfam" id="PF04101">
    <property type="entry name" value="Glyco_tran_28_C"/>
    <property type="match status" value="1"/>
</dbReference>
<accession>A0A7R9E3J4</accession>
<dbReference type="EMBL" id="OB793273">
    <property type="protein sequence ID" value="CAD7426784.1"/>
    <property type="molecule type" value="Genomic_DNA"/>
</dbReference>
<gene>
    <name evidence="9" type="ORF">TMSB3V08_LOCUS3656</name>
</gene>
<dbReference type="GO" id="GO:0004577">
    <property type="term" value="F:N-acetylglucosaminyldiphosphodolichol N-acetylglucosaminyltransferase activity"/>
    <property type="evidence" value="ECO:0007669"/>
    <property type="project" value="UniProtKB-EC"/>
</dbReference>
<dbReference type="GO" id="GO:0005783">
    <property type="term" value="C:endoplasmic reticulum"/>
    <property type="evidence" value="ECO:0007669"/>
    <property type="project" value="UniProtKB-SubCell"/>
</dbReference>
<comment type="subcellular location">
    <subcellularLocation>
        <location evidence="1">Endoplasmic reticulum</location>
    </subcellularLocation>
</comment>
<dbReference type="PANTHER" id="PTHR12867">
    <property type="entry name" value="GLYCOSYL TRANSFERASE-RELATED"/>
    <property type="match status" value="1"/>
</dbReference>
<keyword evidence="7" id="KW-0256">Endoplasmic reticulum</keyword>
<feature type="domain" description="Glycosyl transferase family 28 C-terminal" evidence="8">
    <location>
        <begin position="17"/>
        <end position="107"/>
    </location>
</feature>
<evidence type="ECO:0000256" key="6">
    <source>
        <dbReference type="ARBA" id="ARBA00022679"/>
    </source>
</evidence>
<comment type="similarity">
    <text evidence="2">Belongs to the glycosyltransferase 28 family.</text>
</comment>
<evidence type="ECO:0000313" key="9">
    <source>
        <dbReference type="EMBL" id="CAD7426784.1"/>
    </source>
</evidence>
<keyword evidence="5" id="KW-0328">Glycosyltransferase</keyword>
<dbReference type="InterPro" id="IPR007235">
    <property type="entry name" value="Glyco_trans_28_C"/>
</dbReference>
<dbReference type="PANTHER" id="PTHR12867:SF6">
    <property type="entry name" value="N-ACETYLGLUCOSAMINYLDIPHOSPHODOLICHOL N-ACETYLGLUCOSAMINYLTRANSFERASE"/>
    <property type="match status" value="1"/>
</dbReference>
<reference evidence="9" key="1">
    <citation type="submission" date="2020-11" db="EMBL/GenBank/DDBJ databases">
        <authorList>
            <person name="Tran Van P."/>
        </authorList>
    </citation>
    <scope>NUCLEOTIDE SEQUENCE</scope>
</reference>
<protein>
    <recommendedName>
        <fullName evidence="4">UDP-N-acetylglucosamine transferase subunit ALG13</fullName>
        <ecNumber evidence="3">2.4.1.141</ecNumber>
    </recommendedName>
</protein>
<dbReference type="EC" id="2.4.1.141" evidence="3"/>
<evidence type="ECO:0000256" key="2">
    <source>
        <dbReference type="ARBA" id="ARBA00006962"/>
    </source>
</evidence>
<evidence type="ECO:0000256" key="4">
    <source>
        <dbReference type="ARBA" id="ARBA00017468"/>
    </source>
</evidence>
<keyword evidence="6" id="KW-0808">Transferase</keyword>
<evidence type="ECO:0000256" key="5">
    <source>
        <dbReference type="ARBA" id="ARBA00022676"/>
    </source>
</evidence>
<name>A0A7R9E3J4_9NEOP</name>
<proteinExistence type="inferred from homology"/>
<dbReference type="GO" id="GO:0006488">
    <property type="term" value="P:dolichol-linked oligosaccharide biosynthetic process"/>
    <property type="evidence" value="ECO:0007669"/>
    <property type="project" value="InterPro"/>
</dbReference>
<organism evidence="9">
    <name type="scientific">Timema monikensis</name>
    <dbReference type="NCBI Taxonomy" id="170555"/>
    <lineage>
        <taxon>Eukaryota</taxon>
        <taxon>Metazoa</taxon>
        <taxon>Ecdysozoa</taxon>
        <taxon>Arthropoda</taxon>
        <taxon>Hexapoda</taxon>
        <taxon>Insecta</taxon>
        <taxon>Pterygota</taxon>
        <taxon>Neoptera</taxon>
        <taxon>Polyneoptera</taxon>
        <taxon>Phasmatodea</taxon>
        <taxon>Timematodea</taxon>
        <taxon>Timematoidea</taxon>
        <taxon>Timematidae</taxon>
        <taxon>Timema</taxon>
    </lineage>
</organism>
<sequence length="153" mass="17096">MQIGNSDIPKFEQIPGMQMDYYRFKTSITEDIQEANLVVSHAGAGSCLEVLEARKPLVVVINQQLMNNHQLELAEQLQADEHLFYSSCSNLGTTLELMDLTKSKPFPAGNGKDFVDFLNSLKVLVVGTSMDGYRLVRIFVVFVKVMIDCSFAV</sequence>
<evidence type="ECO:0000256" key="7">
    <source>
        <dbReference type="ARBA" id="ARBA00022824"/>
    </source>
</evidence>
<evidence type="ECO:0000256" key="1">
    <source>
        <dbReference type="ARBA" id="ARBA00004240"/>
    </source>
</evidence>
<dbReference type="InterPro" id="IPR039042">
    <property type="entry name" value="Alg13-like"/>
</dbReference>
<dbReference type="SUPFAM" id="SSF53756">
    <property type="entry name" value="UDP-Glycosyltransferase/glycogen phosphorylase"/>
    <property type="match status" value="1"/>
</dbReference>
<dbReference type="AlphaFoldDB" id="A0A7R9E3J4"/>
<evidence type="ECO:0000259" key="8">
    <source>
        <dbReference type="Pfam" id="PF04101"/>
    </source>
</evidence>